<name>A0A7L4ZIK9_9FLAO</name>
<reference evidence="2 3" key="1">
    <citation type="journal article" date="2013" name="Int. J. Syst. Evol. Microbiol.">
        <title>Kordia antarctica sp. nov., isolated from Antarctic seawater.</title>
        <authorList>
            <person name="Baek K."/>
            <person name="Choi A."/>
            <person name="Kang I."/>
            <person name="Lee K."/>
            <person name="Cho J.C."/>
        </authorList>
    </citation>
    <scope>NUCLEOTIDE SEQUENCE [LARGE SCALE GENOMIC DNA]</scope>
    <source>
        <strain evidence="2 3">IMCC3317</strain>
    </source>
</reference>
<dbReference type="AlphaFoldDB" id="A0A7L4ZIK9"/>
<dbReference type="Proteomes" id="UP000464657">
    <property type="component" value="Chromosome"/>
</dbReference>
<evidence type="ECO:0000313" key="3">
    <source>
        <dbReference type="Proteomes" id="UP000464657"/>
    </source>
</evidence>
<dbReference type="EMBL" id="CP019288">
    <property type="protein sequence ID" value="QHI36360.1"/>
    <property type="molecule type" value="Genomic_DNA"/>
</dbReference>
<gene>
    <name evidence="2" type="ORF">IMCC3317_17220</name>
</gene>
<accession>A0A7L4ZIK9</accession>
<feature type="transmembrane region" description="Helical" evidence="1">
    <location>
        <begin position="12"/>
        <end position="29"/>
    </location>
</feature>
<organism evidence="2 3">
    <name type="scientific">Kordia antarctica</name>
    <dbReference type="NCBI Taxonomy" id="1218801"/>
    <lineage>
        <taxon>Bacteria</taxon>
        <taxon>Pseudomonadati</taxon>
        <taxon>Bacteroidota</taxon>
        <taxon>Flavobacteriia</taxon>
        <taxon>Flavobacteriales</taxon>
        <taxon>Flavobacteriaceae</taxon>
        <taxon>Kordia</taxon>
    </lineage>
</organism>
<protein>
    <submittedName>
        <fullName evidence="2">Uncharacterized protein</fullName>
    </submittedName>
</protein>
<dbReference type="KEGG" id="kan:IMCC3317_17220"/>
<sequence>MITTDSDFVVLYFMYGIVLTLILFCLFFGNKKEYLIHLVIYLLYTIFMISIFTDKENFSSGGSLVVVFYGLVFPILHIIGYGITKFIKFIRKN</sequence>
<evidence type="ECO:0000313" key="2">
    <source>
        <dbReference type="EMBL" id="QHI36360.1"/>
    </source>
</evidence>
<keyword evidence="1" id="KW-1133">Transmembrane helix</keyword>
<keyword evidence="1" id="KW-0472">Membrane</keyword>
<keyword evidence="1" id="KW-0812">Transmembrane</keyword>
<proteinExistence type="predicted"/>
<feature type="transmembrane region" description="Helical" evidence="1">
    <location>
        <begin position="64"/>
        <end position="83"/>
    </location>
</feature>
<evidence type="ECO:0000256" key="1">
    <source>
        <dbReference type="SAM" id="Phobius"/>
    </source>
</evidence>
<keyword evidence="3" id="KW-1185">Reference proteome</keyword>
<feature type="transmembrane region" description="Helical" evidence="1">
    <location>
        <begin position="34"/>
        <end position="52"/>
    </location>
</feature>